<keyword evidence="5" id="KW-0732">Signal</keyword>
<evidence type="ECO:0000256" key="2">
    <source>
        <dbReference type="ARBA" id="ARBA00008717"/>
    </source>
</evidence>
<comment type="similarity">
    <text evidence="2">Belongs to the lambda interferon family.</text>
</comment>
<evidence type="ECO:0000313" key="7">
    <source>
        <dbReference type="EMBL" id="KAF5926420.1"/>
    </source>
</evidence>
<dbReference type="PANTHER" id="PTHR31943:SF1">
    <property type="entry name" value="INTERFERON LAMBDA-2-RELATED"/>
    <property type="match status" value="1"/>
</dbReference>
<dbReference type="GO" id="GO:0007259">
    <property type="term" value="P:cell surface receptor signaling pathway via JAK-STAT"/>
    <property type="evidence" value="ECO:0007669"/>
    <property type="project" value="InterPro"/>
</dbReference>
<evidence type="ECO:0000256" key="3">
    <source>
        <dbReference type="ARBA" id="ARBA00022514"/>
    </source>
</evidence>
<proteinExistence type="inferred from homology"/>
<evidence type="ECO:0000256" key="5">
    <source>
        <dbReference type="ARBA" id="ARBA00022729"/>
    </source>
</evidence>
<dbReference type="GO" id="GO:0005125">
    <property type="term" value="F:cytokine activity"/>
    <property type="evidence" value="ECO:0007669"/>
    <property type="project" value="UniProtKB-KW"/>
</dbReference>
<evidence type="ECO:0000256" key="1">
    <source>
        <dbReference type="ARBA" id="ARBA00004613"/>
    </source>
</evidence>
<accession>A0A7J7FEI1</accession>
<protein>
    <submittedName>
        <fullName evidence="7">Uncharacterized protein</fullName>
    </submittedName>
</protein>
<keyword evidence="6" id="KW-0051">Antiviral defense</keyword>
<dbReference type="GO" id="GO:0050778">
    <property type="term" value="P:positive regulation of immune response"/>
    <property type="evidence" value="ECO:0007669"/>
    <property type="project" value="InterPro"/>
</dbReference>
<dbReference type="PANTHER" id="PTHR31943">
    <property type="entry name" value="INTERLEUKIN-28 AND 29"/>
    <property type="match status" value="1"/>
</dbReference>
<evidence type="ECO:0000256" key="6">
    <source>
        <dbReference type="ARBA" id="ARBA00023118"/>
    </source>
</evidence>
<keyword evidence="3" id="KW-0202">Cytokine</keyword>
<dbReference type="AlphaFoldDB" id="A0A7J7FEI1"/>
<organism evidence="7 8">
    <name type="scientific">Diceros bicornis minor</name>
    <name type="common">South-central black rhinoceros</name>
    <dbReference type="NCBI Taxonomy" id="77932"/>
    <lineage>
        <taxon>Eukaryota</taxon>
        <taxon>Metazoa</taxon>
        <taxon>Chordata</taxon>
        <taxon>Craniata</taxon>
        <taxon>Vertebrata</taxon>
        <taxon>Euteleostomi</taxon>
        <taxon>Mammalia</taxon>
        <taxon>Eutheria</taxon>
        <taxon>Laurasiatheria</taxon>
        <taxon>Perissodactyla</taxon>
        <taxon>Rhinocerotidae</taxon>
        <taxon>Diceros</taxon>
    </lineage>
</organism>
<evidence type="ECO:0000256" key="4">
    <source>
        <dbReference type="ARBA" id="ARBA00022525"/>
    </source>
</evidence>
<dbReference type="GO" id="GO:0045087">
    <property type="term" value="P:innate immune response"/>
    <property type="evidence" value="ECO:0007669"/>
    <property type="project" value="TreeGrafter"/>
</dbReference>
<dbReference type="EMBL" id="JACDTQ010000768">
    <property type="protein sequence ID" value="KAF5926420.1"/>
    <property type="molecule type" value="Genomic_DNA"/>
</dbReference>
<keyword evidence="4" id="KW-0964">Secreted</keyword>
<dbReference type="InterPro" id="IPR029177">
    <property type="entry name" value="INF_lambda"/>
</dbReference>
<name>A0A7J7FEI1_DICBM</name>
<comment type="caution">
    <text evidence="7">The sequence shown here is derived from an EMBL/GenBank/DDBJ whole genome shotgun (WGS) entry which is preliminary data.</text>
</comment>
<dbReference type="GO" id="GO:0051607">
    <property type="term" value="P:defense response to virus"/>
    <property type="evidence" value="ECO:0007669"/>
    <property type="project" value="UniProtKB-KW"/>
</dbReference>
<dbReference type="Gene3D" id="1.20.1250.60">
    <property type="entry name" value="Interferon lambda"/>
    <property type="match status" value="2"/>
</dbReference>
<dbReference type="Pfam" id="PF15177">
    <property type="entry name" value="IL28A"/>
    <property type="match status" value="2"/>
</dbReference>
<dbReference type="Proteomes" id="UP000551758">
    <property type="component" value="Unassembled WGS sequence"/>
</dbReference>
<keyword evidence="8" id="KW-1185">Reference proteome</keyword>
<dbReference type="GO" id="GO:0005615">
    <property type="term" value="C:extracellular space"/>
    <property type="evidence" value="ECO:0007669"/>
    <property type="project" value="UniProtKB-KW"/>
</dbReference>
<sequence>MTTVLTRTGAVSVRLRAPPDARGCHMAQYKSLSPRELQAFRRARDAFEFRGCLQASVMFNLLRLLAQDVKCVASGDLCV</sequence>
<comment type="subcellular location">
    <subcellularLocation>
        <location evidence="1">Secreted</location>
    </subcellularLocation>
</comment>
<reference evidence="7 8" key="1">
    <citation type="journal article" date="2020" name="Mol. Biol. Evol.">
        <title>Interspecific Gene Flow and the Evolution of Specialization in Black and White Rhinoceros.</title>
        <authorList>
            <person name="Moodley Y."/>
            <person name="Westbury M.V."/>
            <person name="Russo I.M."/>
            <person name="Gopalakrishnan S."/>
            <person name="Rakotoarivelo A."/>
            <person name="Olsen R.A."/>
            <person name="Prost S."/>
            <person name="Tunstall T."/>
            <person name="Ryder O.A."/>
            <person name="Dalen L."/>
            <person name="Bruford M.W."/>
        </authorList>
    </citation>
    <scope>NUCLEOTIDE SEQUENCE [LARGE SCALE GENOMIC DNA]</scope>
    <source>
        <strain evidence="7">SBR-YM</strain>
        <tissue evidence="7">Skin</tissue>
    </source>
</reference>
<evidence type="ECO:0000313" key="8">
    <source>
        <dbReference type="Proteomes" id="UP000551758"/>
    </source>
</evidence>
<dbReference type="InterPro" id="IPR038326">
    <property type="entry name" value="IFN-lambda_sf"/>
</dbReference>
<gene>
    <name evidence="7" type="ORF">HPG69_015618</name>
</gene>